<accession>A0A8S5M514</accession>
<proteinExistence type="predicted"/>
<dbReference type="EMBL" id="BK014822">
    <property type="protein sequence ID" value="DAD77314.1"/>
    <property type="molecule type" value="Genomic_DNA"/>
</dbReference>
<reference evidence="1" key="1">
    <citation type="journal article" date="2021" name="Proc. Natl. Acad. Sci. U.S.A.">
        <title>A Catalog of Tens of Thousands of Viruses from Human Metagenomes Reveals Hidden Associations with Chronic Diseases.</title>
        <authorList>
            <person name="Tisza M.J."/>
            <person name="Buck C.B."/>
        </authorList>
    </citation>
    <scope>NUCLEOTIDE SEQUENCE</scope>
    <source>
        <strain evidence="1">CtEQg15</strain>
    </source>
</reference>
<protein>
    <submittedName>
        <fullName evidence="1">Uncharacterized protein</fullName>
    </submittedName>
</protein>
<sequence length="58" mass="6609">MNLKPEELVKALREDCKTCSENPICENGTNLAGLYCANKDAADQIEHDQKEIADWWDK</sequence>
<name>A0A8S5M514_9CAUD</name>
<organism evidence="1">
    <name type="scientific">Siphoviridae sp. ctEQg15</name>
    <dbReference type="NCBI Taxonomy" id="2826205"/>
    <lineage>
        <taxon>Viruses</taxon>
        <taxon>Duplodnaviria</taxon>
        <taxon>Heunggongvirae</taxon>
        <taxon>Uroviricota</taxon>
        <taxon>Caudoviricetes</taxon>
    </lineage>
</organism>
<evidence type="ECO:0000313" key="1">
    <source>
        <dbReference type="EMBL" id="DAD77314.1"/>
    </source>
</evidence>